<dbReference type="EMBL" id="CP073754">
    <property type="protein sequence ID" value="QWF71284.1"/>
    <property type="molecule type" value="Genomic_DNA"/>
</dbReference>
<reference evidence="2" key="1">
    <citation type="submission" date="2021-04" db="EMBL/GenBank/DDBJ databases">
        <title>Draft genome sequence data of methanotrophic Methylovulum sp. strain S1L and Methylomonas sp. strain S2AM isolated from boreal lake water columns.</title>
        <authorList>
            <person name="Rissanen A.J."/>
            <person name="Mangayil R."/>
            <person name="Svenning M.M."/>
            <person name="Khanongnuch R."/>
        </authorList>
    </citation>
    <scope>NUCLEOTIDE SEQUENCE</scope>
    <source>
        <strain evidence="2">S2AM</strain>
    </source>
</reference>
<feature type="signal peptide" evidence="1">
    <location>
        <begin position="1"/>
        <end position="23"/>
    </location>
</feature>
<proteinExistence type="predicted"/>
<sequence>MTIKQVVYGLFVAFLLASSAVSAQDYPASNFQPKVIYSSEEAAPAAVATAAANPCIASASAVAQVEVDPKYPAANFQPKVIYSSADTK</sequence>
<accession>A0A975RAH3</accession>
<keyword evidence="1" id="KW-0732">Signal</keyword>
<feature type="chain" id="PRO_5038099634" evidence="1">
    <location>
        <begin position="24"/>
        <end position="88"/>
    </location>
</feature>
<gene>
    <name evidence="2" type="ORF">KEF85_01975</name>
</gene>
<dbReference type="AlphaFoldDB" id="A0A975RAH3"/>
<name>A0A975RAH3_9GAMM</name>
<protein>
    <submittedName>
        <fullName evidence="2">Uncharacterized protein</fullName>
    </submittedName>
</protein>
<dbReference type="KEGG" id="mpad:KEF85_01975"/>
<organism evidence="2 3">
    <name type="scientific">Methylomonas paludis</name>
    <dbReference type="NCBI Taxonomy" id="1173101"/>
    <lineage>
        <taxon>Bacteria</taxon>
        <taxon>Pseudomonadati</taxon>
        <taxon>Pseudomonadota</taxon>
        <taxon>Gammaproteobacteria</taxon>
        <taxon>Methylococcales</taxon>
        <taxon>Methylococcaceae</taxon>
        <taxon>Methylomonas</taxon>
    </lineage>
</organism>
<evidence type="ECO:0000313" key="3">
    <source>
        <dbReference type="Proteomes" id="UP000676649"/>
    </source>
</evidence>
<dbReference type="Proteomes" id="UP000676649">
    <property type="component" value="Chromosome"/>
</dbReference>
<evidence type="ECO:0000313" key="2">
    <source>
        <dbReference type="EMBL" id="QWF71284.1"/>
    </source>
</evidence>
<dbReference type="RefSeq" id="WP_215583064.1">
    <property type="nucleotide sequence ID" value="NZ_CP073754.1"/>
</dbReference>
<evidence type="ECO:0000256" key="1">
    <source>
        <dbReference type="SAM" id="SignalP"/>
    </source>
</evidence>
<keyword evidence="3" id="KW-1185">Reference proteome</keyword>